<evidence type="ECO:0000256" key="5">
    <source>
        <dbReference type="ARBA" id="ARBA00022824"/>
    </source>
</evidence>
<evidence type="ECO:0000256" key="2">
    <source>
        <dbReference type="ARBA" id="ARBA00004319"/>
    </source>
</evidence>
<dbReference type="GO" id="GO:0006457">
    <property type="term" value="P:protein folding"/>
    <property type="evidence" value="ECO:0000318"/>
    <property type="project" value="GO_Central"/>
</dbReference>
<dbReference type="RefSeq" id="XP_001325650.1">
    <property type="nucleotide sequence ID" value="XM_001325615.1"/>
</dbReference>
<evidence type="ECO:0000256" key="1">
    <source>
        <dbReference type="ARBA" id="ARBA00001182"/>
    </source>
</evidence>
<organism evidence="9 10">
    <name type="scientific">Trichomonas vaginalis (strain ATCC PRA-98 / G3)</name>
    <dbReference type="NCBI Taxonomy" id="412133"/>
    <lineage>
        <taxon>Eukaryota</taxon>
        <taxon>Metamonada</taxon>
        <taxon>Parabasalia</taxon>
        <taxon>Trichomonadida</taxon>
        <taxon>Trichomonadidae</taxon>
        <taxon>Trichomonas</taxon>
    </lineage>
</organism>
<dbReference type="InParanoid" id="A2E1U8"/>
<evidence type="ECO:0000313" key="9">
    <source>
        <dbReference type="EMBL" id="EAY13427.1"/>
    </source>
</evidence>
<name>A2E1U8_TRIV3</name>
<dbReference type="GO" id="GO:0034976">
    <property type="term" value="P:response to endoplasmic reticulum stress"/>
    <property type="evidence" value="ECO:0000318"/>
    <property type="project" value="GO_Central"/>
</dbReference>
<accession>A2E1U8</accession>
<dbReference type="GO" id="GO:0005783">
    <property type="term" value="C:endoplasmic reticulum"/>
    <property type="evidence" value="ECO:0000318"/>
    <property type="project" value="GO_Central"/>
</dbReference>
<dbReference type="OMA" id="NSYDSEH"/>
<dbReference type="PANTHER" id="PTHR18929">
    <property type="entry name" value="PROTEIN DISULFIDE ISOMERASE"/>
    <property type="match status" value="1"/>
</dbReference>
<dbReference type="EC" id="5.3.4.1" evidence="4"/>
<dbReference type="EMBL" id="DS113286">
    <property type="protein sequence ID" value="EAY13427.1"/>
    <property type="molecule type" value="Genomic_DNA"/>
</dbReference>
<evidence type="ECO:0000313" key="10">
    <source>
        <dbReference type="Proteomes" id="UP000001542"/>
    </source>
</evidence>
<dbReference type="CDD" id="cd02947">
    <property type="entry name" value="TRX_family"/>
    <property type="match status" value="1"/>
</dbReference>
<dbReference type="Proteomes" id="UP000001542">
    <property type="component" value="Unassembled WGS sequence"/>
</dbReference>
<comment type="similarity">
    <text evidence="3">Belongs to the protein disulfide isomerase family.</text>
</comment>
<evidence type="ECO:0000256" key="3">
    <source>
        <dbReference type="ARBA" id="ARBA00006347"/>
    </source>
</evidence>
<dbReference type="InterPro" id="IPR036249">
    <property type="entry name" value="Thioredoxin-like_sf"/>
</dbReference>
<dbReference type="SUPFAM" id="SSF52833">
    <property type="entry name" value="Thioredoxin-like"/>
    <property type="match status" value="2"/>
</dbReference>
<dbReference type="VEuPathDB" id="TrichDB:TVAG_424590"/>
<reference evidence="9" key="2">
    <citation type="journal article" date="2007" name="Science">
        <title>Draft genome sequence of the sexually transmitted pathogen Trichomonas vaginalis.</title>
        <authorList>
            <person name="Carlton J.M."/>
            <person name="Hirt R.P."/>
            <person name="Silva J.C."/>
            <person name="Delcher A.L."/>
            <person name="Schatz M."/>
            <person name="Zhao Q."/>
            <person name="Wortman J.R."/>
            <person name="Bidwell S.L."/>
            <person name="Alsmark U.C.M."/>
            <person name="Besteiro S."/>
            <person name="Sicheritz-Ponten T."/>
            <person name="Noel C.J."/>
            <person name="Dacks J.B."/>
            <person name="Foster P.G."/>
            <person name="Simillion C."/>
            <person name="Van de Peer Y."/>
            <person name="Miranda-Saavedra D."/>
            <person name="Barton G.J."/>
            <person name="Westrop G.D."/>
            <person name="Mueller S."/>
            <person name="Dessi D."/>
            <person name="Fiori P.L."/>
            <person name="Ren Q."/>
            <person name="Paulsen I."/>
            <person name="Zhang H."/>
            <person name="Bastida-Corcuera F.D."/>
            <person name="Simoes-Barbosa A."/>
            <person name="Brown M.T."/>
            <person name="Hayes R.D."/>
            <person name="Mukherjee M."/>
            <person name="Okumura C.Y."/>
            <person name="Schneider R."/>
            <person name="Smith A.J."/>
            <person name="Vanacova S."/>
            <person name="Villalvazo M."/>
            <person name="Haas B.J."/>
            <person name="Pertea M."/>
            <person name="Feldblyum T.V."/>
            <person name="Utterback T.R."/>
            <person name="Shu C.L."/>
            <person name="Osoegawa K."/>
            <person name="de Jong P.J."/>
            <person name="Hrdy I."/>
            <person name="Horvathova L."/>
            <person name="Zubacova Z."/>
            <person name="Dolezal P."/>
            <person name="Malik S.B."/>
            <person name="Logsdon J.M. Jr."/>
            <person name="Henze K."/>
            <person name="Gupta A."/>
            <person name="Wang C.C."/>
            <person name="Dunne R.L."/>
            <person name="Upcroft J.A."/>
            <person name="Upcroft P."/>
            <person name="White O."/>
            <person name="Salzberg S.L."/>
            <person name="Tang P."/>
            <person name="Chiu C.-H."/>
            <person name="Lee Y.-S."/>
            <person name="Embley T.M."/>
            <person name="Coombs G.H."/>
            <person name="Mottram J.C."/>
            <person name="Tachezy J."/>
            <person name="Fraser-Liggett C.M."/>
            <person name="Johnson P.J."/>
        </authorList>
    </citation>
    <scope>NUCLEOTIDE SEQUENCE [LARGE SCALE GENOMIC DNA]</scope>
    <source>
        <strain evidence="9">G3</strain>
    </source>
</reference>
<keyword evidence="6" id="KW-0413">Isomerase</keyword>
<dbReference type="Gene3D" id="3.40.30.10">
    <property type="entry name" value="Glutaredoxin"/>
    <property type="match status" value="2"/>
</dbReference>
<evidence type="ECO:0000256" key="6">
    <source>
        <dbReference type="ARBA" id="ARBA00023235"/>
    </source>
</evidence>
<dbReference type="GO" id="GO:0005788">
    <property type="term" value="C:endoplasmic reticulum lumen"/>
    <property type="evidence" value="ECO:0007669"/>
    <property type="project" value="UniProtKB-SubCell"/>
</dbReference>
<evidence type="ECO:0000256" key="4">
    <source>
        <dbReference type="ARBA" id="ARBA00012723"/>
    </source>
</evidence>
<dbReference type="SMR" id="A2E1U8"/>
<dbReference type="AlphaFoldDB" id="A2E1U8"/>
<dbReference type="VEuPathDB" id="TrichDB:TVAGG3_0305120"/>
<evidence type="ECO:0000259" key="8">
    <source>
        <dbReference type="Pfam" id="PF00085"/>
    </source>
</evidence>
<dbReference type="STRING" id="5722.A2E1U8"/>
<dbReference type="KEGG" id="tva:4771405"/>
<dbReference type="GO" id="GO:0003756">
    <property type="term" value="F:protein disulfide isomerase activity"/>
    <property type="evidence" value="ECO:0000318"/>
    <property type="project" value="GO_Central"/>
</dbReference>
<dbReference type="PANTHER" id="PTHR18929:SF132">
    <property type="entry name" value="PROTEIN DISULFIDE-ISOMERASE A3"/>
    <property type="match status" value="1"/>
</dbReference>
<protein>
    <recommendedName>
        <fullName evidence="4">protein disulfide-isomerase</fullName>
        <ecNumber evidence="4">5.3.4.1</ecNumber>
    </recommendedName>
</protein>
<reference evidence="9" key="1">
    <citation type="submission" date="2006-10" db="EMBL/GenBank/DDBJ databases">
        <authorList>
            <person name="Amadeo P."/>
            <person name="Zhao Q."/>
            <person name="Wortman J."/>
            <person name="Fraser-Liggett C."/>
            <person name="Carlton J."/>
        </authorList>
    </citation>
    <scope>NUCLEOTIDE SEQUENCE</scope>
    <source>
        <strain evidence="9">G3</strain>
    </source>
</reference>
<gene>
    <name evidence="9" type="ORF">TVAG_424590</name>
</gene>
<dbReference type="eggNOG" id="KOG0190">
    <property type="taxonomic scope" value="Eukaryota"/>
</dbReference>
<keyword evidence="5" id="KW-0256">Endoplasmic reticulum</keyword>
<dbReference type="OrthoDB" id="427280at2759"/>
<sequence length="454" mass="52432">MNFLIFGLIGYLYPYFEEPNVDYICDANYTQVLNEHRNSFVFIKSKICSHCKEFYPNFQLLAKQNPHKCKFYIVDYENCKQTVRYFNVSGTPELILPRYGKYAKCINRDIKGPLLECMNEKFTPAGKLIDTYTEFIDLLNANKSFFIANHRLSKEEQREADEFSLDYRFYSIVSWDILHQALPQYKPKANLLYYRAEDRQFLEVSTKIERNLISEFLSKNKNPKYMRYSPEIVNEVFVNGANVVMVKFDKSYEEFTNDDLRILENIGSAGVKTTYFTSITGTVFDDVVQPPSDAPTPVIAVIAVSADPEPKRWIRRTDQIPSEFIKEVISGKIPAYVKSEELPTDNDGPIKRIVGLNYEKEVGNSEKPFVLLIYTSDNYVTSVLMDKLVDAEAEIGNSALFGTVDYSKNAIPLDVKEKTPIVAIIRREKAIYYTKEEKSDLITWIKSNLSNDEL</sequence>
<comment type="subcellular location">
    <subcellularLocation>
        <location evidence="2">Endoplasmic reticulum lumen</location>
    </subcellularLocation>
</comment>
<keyword evidence="10" id="KW-1185">Reference proteome</keyword>
<evidence type="ECO:0000256" key="7">
    <source>
        <dbReference type="ARBA" id="ARBA00023284"/>
    </source>
</evidence>
<dbReference type="Pfam" id="PF13848">
    <property type="entry name" value="Thioredoxin_6"/>
    <property type="match status" value="1"/>
</dbReference>
<dbReference type="Pfam" id="PF00085">
    <property type="entry name" value="Thioredoxin"/>
    <property type="match status" value="1"/>
</dbReference>
<comment type="catalytic activity">
    <reaction evidence="1">
        <text>Catalyzes the rearrangement of -S-S- bonds in proteins.</text>
        <dbReference type="EC" id="5.3.4.1"/>
    </reaction>
</comment>
<keyword evidence="7" id="KW-0676">Redox-active center</keyword>
<proteinExistence type="inferred from homology"/>
<feature type="domain" description="Thioredoxin" evidence="8">
    <location>
        <begin position="24"/>
        <end position="105"/>
    </location>
</feature>
<dbReference type="InterPro" id="IPR013766">
    <property type="entry name" value="Thioredoxin_domain"/>
</dbReference>